<evidence type="ECO:0000313" key="1">
    <source>
        <dbReference type="EMBL" id="RVT53753.1"/>
    </source>
</evidence>
<dbReference type="OrthoDB" id="8953110at2"/>
<reference evidence="1 2" key="1">
    <citation type="submission" date="2019-01" db="EMBL/GenBank/DDBJ databases">
        <authorList>
            <person name="Chen W.-M."/>
        </authorList>
    </citation>
    <scope>NUCLEOTIDE SEQUENCE [LARGE SCALE GENOMIC DNA]</scope>
    <source>
        <strain evidence="1 2">ICH-3</strain>
    </source>
</reference>
<dbReference type="RefSeq" id="WP_128195232.1">
    <property type="nucleotide sequence ID" value="NZ_SACT01000001.1"/>
</dbReference>
<dbReference type="EMBL" id="SACT01000001">
    <property type="protein sequence ID" value="RVT53753.1"/>
    <property type="molecule type" value="Genomic_DNA"/>
</dbReference>
<dbReference type="InterPro" id="IPR036291">
    <property type="entry name" value="NAD(P)-bd_dom_sf"/>
</dbReference>
<dbReference type="InterPro" id="IPR011032">
    <property type="entry name" value="GroES-like_sf"/>
</dbReference>
<name>A0A3S2TP76_9BURK</name>
<dbReference type="Proteomes" id="UP000288178">
    <property type="component" value="Unassembled WGS sequence"/>
</dbReference>
<dbReference type="InterPro" id="IPR021276">
    <property type="entry name" value="DUF2855"/>
</dbReference>
<keyword evidence="2" id="KW-1185">Reference proteome</keyword>
<evidence type="ECO:0000313" key="2">
    <source>
        <dbReference type="Proteomes" id="UP000288178"/>
    </source>
</evidence>
<dbReference type="AlphaFoldDB" id="A0A3S2TP76"/>
<dbReference type="Gene3D" id="3.40.50.720">
    <property type="entry name" value="NAD(P)-binding Rossmann-like Domain"/>
    <property type="match status" value="1"/>
</dbReference>
<protein>
    <submittedName>
        <fullName evidence="1">DUF2855 family protein</fullName>
    </submittedName>
</protein>
<gene>
    <name evidence="1" type="ORF">ENE75_02345</name>
</gene>
<dbReference type="Pfam" id="PF11017">
    <property type="entry name" value="DUF2855"/>
    <property type="match status" value="1"/>
</dbReference>
<organism evidence="1 2">
    <name type="scientific">Rubrivivax albus</name>
    <dbReference type="NCBI Taxonomy" id="2499835"/>
    <lineage>
        <taxon>Bacteria</taxon>
        <taxon>Pseudomonadati</taxon>
        <taxon>Pseudomonadota</taxon>
        <taxon>Betaproteobacteria</taxon>
        <taxon>Burkholderiales</taxon>
        <taxon>Sphaerotilaceae</taxon>
        <taxon>Rubrivivax</taxon>
    </lineage>
</organism>
<accession>A0A3S2TP76</accession>
<proteinExistence type="predicted"/>
<dbReference type="SUPFAM" id="SSF51735">
    <property type="entry name" value="NAD(P)-binding Rossmann-fold domains"/>
    <property type="match status" value="1"/>
</dbReference>
<dbReference type="SUPFAM" id="SSF50129">
    <property type="entry name" value="GroES-like"/>
    <property type="match status" value="1"/>
</dbReference>
<comment type="caution">
    <text evidence="1">The sequence shown here is derived from an EMBL/GenBank/DDBJ whole genome shotgun (WGS) entry which is preliminary data.</text>
</comment>
<sequence length="365" mass="39329">MSETHFQVRKQALAETRCIEREATPLADGEVRVRVDRCAYTANNITYAAFGDAMQYWAFYPTGDDAWGNIPVWGFGDVVQSLHPGVAVGERLYGYWPSASHAVLAPTRLRAAGFADGSAHRASLPAVYNQLLRCNADPLYTRDSEDLQALLRPLFTTSWLIDDFLADAGFFGAARVLLSSASSKTASATAALLHARGGVEVVGLTSPANRAYCERLGAHHRVLAYDDLETLAPDAPAVYVDFAGNGALRRRVHAHLPALSYSCSVGGTHVDQLSGTRDLPGPRPVLFFAPAQVKKRLGDWGPEAFEQRLADAWRSHLMRVTAGPAPWVRVVEHAAPAGLAALHGQVLGGRDDPAAGHVMVWGRGA</sequence>